<dbReference type="PANTHER" id="PTHR42930">
    <property type="entry name" value="PHOSPHATE-SPECIFIC TRANSPORT SYSTEM ACCESSORY PROTEIN PHOU"/>
    <property type="match status" value="1"/>
</dbReference>
<name>D2BG73_DEHMV</name>
<dbReference type="KEGG" id="dev:DhcVS_150"/>
<dbReference type="HOGENOM" id="CLU_078518_3_0_0"/>
<evidence type="ECO:0000256" key="3">
    <source>
        <dbReference type="ARBA" id="ARBA00011738"/>
    </source>
</evidence>
<reference evidence="9 10" key="1">
    <citation type="journal article" date="2009" name="PLoS Genet.">
        <title>Localized plasticity in the streamlined genomes of vinyl chloride respiring Dehalococcoides.</title>
        <authorList>
            <person name="McMurdie P.J."/>
            <person name="Behrens S.F."/>
            <person name="Muller J.A."/>
            <person name="Goke J."/>
            <person name="Ritalahti K.M."/>
            <person name="Wagner R."/>
            <person name="Goltsman E."/>
            <person name="Lapidus A."/>
            <person name="Holmes S."/>
            <person name="Loffler F.E."/>
            <person name="Spormann A.M."/>
        </authorList>
    </citation>
    <scope>NUCLEOTIDE SEQUENCE [LARGE SCALE GENOMIC DNA]</scope>
    <source>
        <strain evidence="9 10">VS</strain>
    </source>
</reference>
<dbReference type="OrthoDB" id="9814256at2"/>
<feature type="domain" description="PhoU" evidence="8">
    <location>
        <begin position="20"/>
        <end position="103"/>
    </location>
</feature>
<dbReference type="GO" id="GO:0005737">
    <property type="term" value="C:cytoplasm"/>
    <property type="evidence" value="ECO:0007669"/>
    <property type="project" value="UniProtKB-SubCell"/>
</dbReference>
<feature type="domain" description="PhoU" evidence="8">
    <location>
        <begin position="121"/>
        <end position="205"/>
    </location>
</feature>
<dbReference type="GO" id="GO:0030643">
    <property type="term" value="P:intracellular phosphate ion homeostasis"/>
    <property type="evidence" value="ECO:0007669"/>
    <property type="project" value="InterPro"/>
</dbReference>
<organism evidence="9 10">
    <name type="scientific">Dehalococcoides mccartyi (strain VS)</name>
    <dbReference type="NCBI Taxonomy" id="311424"/>
    <lineage>
        <taxon>Bacteria</taxon>
        <taxon>Bacillati</taxon>
        <taxon>Chloroflexota</taxon>
        <taxon>Dehalococcoidia</taxon>
        <taxon>Dehalococcoidales</taxon>
        <taxon>Dehalococcoidaceae</taxon>
        <taxon>Dehalococcoides</taxon>
    </lineage>
</organism>
<dbReference type="RefSeq" id="WP_012881499.1">
    <property type="nucleotide sequence ID" value="NC_013552.1"/>
</dbReference>
<comment type="subunit">
    <text evidence="3 7">Homodimer.</text>
</comment>
<keyword evidence="6 7" id="KW-0592">Phosphate transport</keyword>
<evidence type="ECO:0000256" key="5">
    <source>
        <dbReference type="ARBA" id="ARBA00022490"/>
    </source>
</evidence>
<dbReference type="InterPro" id="IPR038078">
    <property type="entry name" value="PhoU-like_sf"/>
</dbReference>
<evidence type="ECO:0000256" key="2">
    <source>
        <dbReference type="ARBA" id="ARBA00008107"/>
    </source>
</evidence>
<comment type="subcellular location">
    <subcellularLocation>
        <location evidence="1 7">Cytoplasm</location>
    </subcellularLocation>
</comment>
<dbReference type="FunFam" id="1.20.58.220:FF:000004">
    <property type="entry name" value="Phosphate-specific transport system accessory protein PhoU"/>
    <property type="match status" value="1"/>
</dbReference>
<comment type="similarity">
    <text evidence="2 7">Belongs to the PhoU family.</text>
</comment>
<evidence type="ECO:0000256" key="6">
    <source>
        <dbReference type="ARBA" id="ARBA00022592"/>
    </source>
</evidence>
<gene>
    <name evidence="9" type="primary">phoU</name>
    <name evidence="9" type="ordered locus">DhcVS_150</name>
</gene>
<dbReference type="eggNOG" id="COG0704">
    <property type="taxonomic scope" value="Bacteria"/>
</dbReference>
<dbReference type="Pfam" id="PF01895">
    <property type="entry name" value="PhoU"/>
    <property type="match status" value="2"/>
</dbReference>
<evidence type="ECO:0000256" key="4">
    <source>
        <dbReference type="ARBA" id="ARBA00022448"/>
    </source>
</evidence>
<dbReference type="InterPro" id="IPR026022">
    <property type="entry name" value="PhoU_dom"/>
</dbReference>
<dbReference type="SUPFAM" id="SSF109755">
    <property type="entry name" value="PhoU-like"/>
    <property type="match status" value="1"/>
</dbReference>
<dbReference type="Gene3D" id="1.20.58.220">
    <property type="entry name" value="Phosphate transport system protein phou homolog 2, domain 2"/>
    <property type="match status" value="1"/>
</dbReference>
<evidence type="ECO:0000256" key="1">
    <source>
        <dbReference type="ARBA" id="ARBA00004496"/>
    </source>
</evidence>
<evidence type="ECO:0000313" key="10">
    <source>
        <dbReference type="Proteomes" id="UP000002506"/>
    </source>
</evidence>
<dbReference type="GO" id="GO:0045936">
    <property type="term" value="P:negative regulation of phosphate metabolic process"/>
    <property type="evidence" value="ECO:0007669"/>
    <property type="project" value="InterPro"/>
</dbReference>
<dbReference type="Proteomes" id="UP000002506">
    <property type="component" value="Chromosome"/>
</dbReference>
<dbReference type="PANTHER" id="PTHR42930:SF3">
    <property type="entry name" value="PHOSPHATE-SPECIFIC TRANSPORT SYSTEM ACCESSORY PROTEIN PHOU"/>
    <property type="match status" value="1"/>
</dbReference>
<dbReference type="NCBIfam" id="TIGR02135">
    <property type="entry name" value="phoU_full"/>
    <property type="match status" value="1"/>
</dbReference>
<keyword evidence="4 7" id="KW-0813">Transport</keyword>
<proteinExistence type="inferred from homology"/>
<evidence type="ECO:0000313" key="9">
    <source>
        <dbReference type="EMBL" id="ACZ61323.1"/>
    </source>
</evidence>
<evidence type="ECO:0000259" key="8">
    <source>
        <dbReference type="Pfam" id="PF01895"/>
    </source>
</evidence>
<accession>D2BG73</accession>
<protein>
    <recommendedName>
        <fullName evidence="7">Phosphate-specific transport system accessory protein PhoU</fullName>
    </recommendedName>
</protein>
<dbReference type="AlphaFoldDB" id="D2BG73"/>
<evidence type="ECO:0000256" key="7">
    <source>
        <dbReference type="PIRNR" id="PIRNR003107"/>
    </source>
</evidence>
<keyword evidence="5 7" id="KW-0963">Cytoplasm</keyword>
<sequence>MPRMGFDRHLRELEDDMLLLGSMVGKAIDRSMQAMKERDLELAKQVIEEDKYINQKRFEIEEKSIELMATQQPMARDLRIIVAVLNIIVDLERIGDHAEGNAKIALMLGEEPPLKPLIDLPRMSLKTEEMLNRALGAFVRRDSAEALRVIDEDDEVDGLYNQVFRELLVFMAEDPHTISRATRLIWAAHNLERSADRVTNICERVLFVITGKSEEFGSSKY</sequence>
<dbReference type="EMBL" id="CP001827">
    <property type="protein sequence ID" value="ACZ61323.1"/>
    <property type="molecule type" value="Genomic_DNA"/>
</dbReference>
<dbReference type="GO" id="GO:0006817">
    <property type="term" value="P:phosphate ion transport"/>
    <property type="evidence" value="ECO:0007669"/>
    <property type="project" value="UniProtKB-KW"/>
</dbReference>
<dbReference type="PIRSF" id="PIRSF003107">
    <property type="entry name" value="PhoU"/>
    <property type="match status" value="1"/>
</dbReference>
<comment type="function">
    <text evidence="7">Plays a role in the regulation of phosphate uptake.</text>
</comment>
<dbReference type="InterPro" id="IPR028366">
    <property type="entry name" value="PhoU"/>
</dbReference>